<reference evidence="2" key="1">
    <citation type="submission" date="2017-09" db="EMBL/GenBank/DDBJ databases">
        <title>Depth-based differentiation of microbial function through sediment-hosted aquifers and enrichment of novel symbionts in the deep terrestrial subsurface.</title>
        <authorList>
            <person name="Probst A.J."/>
            <person name="Ladd B."/>
            <person name="Jarett J.K."/>
            <person name="Geller-Mcgrath D.E."/>
            <person name="Sieber C.M.K."/>
            <person name="Emerson J.B."/>
            <person name="Anantharaman K."/>
            <person name="Thomas B.C."/>
            <person name="Malmstrom R."/>
            <person name="Stieglmeier M."/>
            <person name="Klingl A."/>
            <person name="Woyke T."/>
            <person name="Ryan C.M."/>
            <person name="Banfield J.F."/>
        </authorList>
    </citation>
    <scope>NUCLEOTIDE SEQUENCE [LARGE SCALE GENOMIC DNA]</scope>
</reference>
<dbReference type="Proteomes" id="UP000230922">
    <property type="component" value="Unassembled WGS sequence"/>
</dbReference>
<gene>
    <name evidence="1" type="ORF">COT92_03755</name>
</gene>
<sequence length="97" mass="11227">MQIKDIFTVGEIMEWEDKDKKIKVLDGDDCKITGKMLNRHQIILHMQREIDGSEGNVFVKLKDDHEKDFPVSKSLLASKNIIGLTLNEFKNLDIEKL</sequence>
<organism evidence="1 2">
    <name type="scientific">Candidatus Doudnabacteria bacterium CG10_big_fil_rev_8_21_14_0_10_42_18</name>
    <dbReference type="NCBI Taxonomy" id="1974552"/>
    <lineage>
        <taxon>Bacteria</taxon>
        <taxon>Candidatus Doudnaibacteriota</taxon>
    </lineage>
</organism>
<comment type="caution">
    <text evidence="1">The sequence shown here is derived from an EMBL/GenBank/DDBJ whole genome shotgun (WGS) entry which is preliminary data.</text>
</comment>
<evidence type="ECO:0000313" key="2">
    <source>
        <dbReference type="Proteomes" id="UP000230922"/>
    </source>
</evidence>
<name>A0A2H0VA11_9BACT</name>
<evidence type="ECO:0000313" key="1">
    <source>
        <dbReference type="EMBL" id="PIR95942.1"/>
    </source>
</evidence>
<accession>A0A2H0VA11</accession>
<dbReference type="AlphaFoldDB" id="A0A2H0VA11"/>
<dbReference type="EMBL" id="PFAK01000062">
    <property type="protein sequence ID" value="PIR95942.1"/>
    <property type="molecule type" value="Genomic_DNA"/>
</dbReference>
<protein>
    <submittedName>
        <fullName evidence="1">Uncharacterized protein</fullName>
    </submittedName>
</protein>
<proteinExistence type="predicted"/>